<dbReference type="Gene3D" id="3.40.190.10">
    <property type="entry name" value="Periplasmic binding protein-like II"/>
    <property type="match status" value="2"/>
</dbReference>
<organism evidence="6 7">
    <name type="scientific">Shewanella maritima</name>
    <dbReference type="NCBI Taxonomy" id="2520507"/>
    <lineage>
        <taxon>Bacteria</taxon>
        <taxon>Pseudomonadati</taxon>
        <taxon>Pseudomonadota</taxon>
        <taxon>Gammaproteobacteria</taxon>
        <taxon>Alteromonadales</taxon>
        <taxon>Shewanellaceae</taxon>
        <taxon>Shewanella</taxon>
    </lineage>
</organism>
<dbReference type="InterPro" id="IPR036390">
    <property type="entry name" value="WH_DNA-bd_sf"/>
</dbReference>
<dbReference type="GO" id="GO:0003677">
    <property type="term" value="F:DNA binding"/>
    <property type="evidence" value="ECO:0007669"/>
    <property type="project" value="UniProtKB-KW"/>
</dbReference>
<keyword evidence="3" id="KW-0238">DNA-binding</keyword>
<protein>
    <submittedName>
        <fullName evidence="6">LysR family transcriptional regulator</fullName>
    </submittedName>
</protein>
<evidence type="ECO:0000256" key="1">
    <source>
        <dbReference type="ARBA" id="ARBA00009437"/>
    </source>
</evidence>
<dbReference type="SUPFAM" id="SSF53850">
    <property type="entry name" value="Periplasmic binding protein-like II"/>
    <property type="match status" value="1"/>
</dbReference>
<evidence type="ECO:0000313" key="7">
    <source>
        <dbReference type="Proteomes" id="UP000291106"/>
    </source>
</evidence>
<evidence type="ECO:0000259" key="5">
    <source>
        <dbReference type="PROSITE" id="PS50931"/>
    </source>
</evidence>
<evidence type="ECO:0000313" key="6">
    <source>
        <dbReference type="EMBL" id="QBF84165.1"/>
    </source>
</evidence>
<dbReference type="AlphaFoldDB" id="A0A411PKY5"/>
<dbReference type="KEGG" id="smai:EXU30_16930"/>
<dbReference type="InterPro" id="IPR005119">
    <property type="entry name" value="LysR_subst-bd"/>
</dbReference>
<evidence type="ECO:0000256" key="4">
    <source>
        <dbReference type="ARBA" id="ARBA00023163"/>
    </source>
</evidence>
<dbReference type="EMBL" id="CP036200">
    <property type="protein sequence ID" value="QBF84165.1"/>
    <property type="molecule type" value="Genomic_DNA"/>
</dbReference>
<evidence type="ECO:0000256" key="3">
    <source>
        <dbReference type="ARBA" id="ARBA00023125"/>
    </source>
</evidence>
<dbReference type="InterPro" id="IPR050389">
    <property type="entry name" value="LysR-type_TF"/>
</dbReference>
<dbReference type="OrthoDB" id="6621790at2"/>
<dbReference type="Proteomes" id="UP000291106">
    <property type="component" value="Chromosome"/>
</dbReference>
<dbReference type="Pfam" id="PF00126">
    <property type="entry name" value="HTH_1"/>
    <property type="match status" value="1"/>
</dbReference>
<keyword evidence="2" id="KW-0805">Transcription regulation</keyword>
<evidence type="ECO:0000256" key="2">
    <source>
        <dbReference type="ARBA" id="ARBA00023015"/>
    </source>
</evidence>
<gene>
    <name evidence="6" type="ORF">EXU30_16930</name>
</gene>
<dbReference type="InterPro" id="IPR000847">
    <property type="entry name" value="LysR_HTH_N"/>
</dbReference>
<dbReference type="Gene3D" id="1.10.10.10">
    <property type="entry name" value="Winged helix-like DNA-binding domain superfamily/Winged helix DNA-binding domain"/>
    <property type="match status" value="1"/>
</dbReference>
<dbReference type="RefSeq" id="WP_130602003.1">
    <property type="nucleotide sequence ID" value="NZ_CP036200.1"/>
</dbReference>
<accession>A0A411PKY5</accession>
<sequence length="298" mass="34101">MTQKPTLNQLGVFSAVMSSGSFSRAAEQLNTNQSTISTSIAKLKQDLGQELFIRQGRGIAPTRFAQSLYEQIKLPLAQLDDTLHNMSEFDPDQGQHKFVITAPEHMHWLLLNKFSELKPHNIEIFDQPDTDEALLDGLNSQRFDAMIDIMPPNSSAVESCQLFDSDFVIVCSQDHPRVQQSISQKQFNSESHAVLERTRQHLRSLHHFTNIDLSQRKVAYHGRSLFSNMLLCSQTELITAIPEFLARQFQSQLNLQLLPPPFPCKPITNYLIWLKKHHHDPAQKWLRSQLIEATQSFT</sequence>
<name>A0A411PKY5_9GAMM</name>
<keyword evidence="7" id="KW-1185">Reference proteome</keyword>
<comment type="similarity">
    <text evidence="1">Belongs to the LysR transcriptional regulatory family.</text>
</comment>
<dbReference type="InterPro" id="IPR036388">
    <property type="entry name" value="WH-like_DNA-bd_sf"/>
</dbReference>
<dbReference type="GO" id="GO:0003700">
    <property type="term" value="F:DNA-binding transcription factor activity"/>
    <property type="evidence" value="ECO:0007669"/>
    <property type="project" value="InterPro"/>
</dbReference>
<dbReference type="PANTHER" id="PTHR30118">
    <property type="entry name" value="HTH-TYPE TRANSCRIPTIONAL REGULATOR LEUO-RELATED"/>
    <property type="match status" value="1"/>
</dbReference>
<dbReference type="PROSITE" id="PS50931">
    <property type="entry name" value="HTH_LYSR"/>
    <property type="match status" value="1"/>
</dbReference>
<dbReference type="Pfam" id="PF03466">
    <property type="entry name" value="LysR_substrate"/>
    <property type="match status" value="1"/>
</dbReference>
<dbReference type="PRINTS" id="PR00039">
    <property type="entry name" value="HTHLYSR"/>
</dbReference>
<dbReference type="SUPFAM" id="SSF46785">
    <property type="entry name" value="Winged helix' DNA-binding domain"/>
    <property type="match status" value="1"/>
</dbReference>
<reference evidence="6 7" key="1">
    <citation type="submission" date="2019-02" db="EMBL/GenBank/DDBJ databases">
        <title>Shewanella sp. D4-2 isolated from Dokdo Island.</title>
        <authorList>
            <person name="Baek K."/>
        </authorList>
    </citation>
    <scope>NUCLEOTIDE SEQUENCE [LARGE SCALE GENOMIC DNA]</scope>
    <source>
        <strain evidence="6 7">D4-2</strain>
    </source>
</reference>
<keyword evidence="4" id="KW-0804">Transcription</keyword>
<proteinExistence type="inferred from homology"/>
<dbReference type="PANTHER" id="PTHR30118:SF6">
    <property type="entry name" value="HTH-TYPE TRANSCRIPTIONAL REGULATOR LEUO"/>
    <property type="match status" value="1"/>
</dbReference>
<feature type="domain" description="HTH lysR-type" evidence="5">
    <location>
        <begin position="5"/>
        <end position="62"/>
    </location>
</feature>